<feature type="non-terminal residue" evidence="1">
    <location>
        <position position="132"/>
    </location>
</feature>
<sequence>ENAESVSILSLSTRRLDLLESTLTFWENVVHDVSETSIQSHSNIDFDDSMSCANSPVVSCARLDFEVQPKSLRINTNSESVIVVVPDPFALAPESDAVVVPVPVALAPESDAVVVPHPVALNEQPVVTAPVT</sequence>
<accession>A0A392RM32</accession>
<evidence type="ECO:0000313" key="2">
    <source>
        <dbReference type="Proteomes" id="UP000265520"/>
    </source>
</evidence>
<comment type="caution">
    <text evidence="1">The sequence shown here is derived from an EMBL/GenBank/DDBJ whole genome shotgun (WGS) entry which is preliminary data.</text>
</comment>
<keyword evidence="2" id="KW-1185">Reference proteome</keyword>
<proteinExistence type="predicted"/>
<dbReference type="Proteomes" id="UP000265520">
    <property type="component" value="Unassembled WGS sequence"/>
</dbReference>
<protein>
    <submittedName>
        <fullName evidence="1">Heat stress transcription factor A-4A-like</fullName>
    </submittedName>
</protein>
<name>A0A392RM32_9FABA</name>
<reference evidence="1 2" key="1">
    <citation type="journal article" date="2018" name="Front. Plant Sci.">
        <title>Red Clover (Trifolium pratense) and Zigzag Clover (T. medium) - A Picture of Genomic Similarities and Differences.</title>
        <authorList>
            <person name="Dluhosova J."/>
            <person name="Istvanek J."/>
            <person name="Nedelnik J."/>
            <person name="Repkova J."/>
        </authorList>
    </citation>
    <scope>NUCLEOTIDE SEQUENCE [LARGE SCALE GENOMIC DNA]</scope>
    <source>
        <strain evidence="2">cv. 10/8</strain>
        <tissue evidence="1">Leaf</tissue>
    </source>
</reference>
<organism evidence="1 2">
    <name type="scientific">Trifolium medium</name>
    <dbReference type="NCBI Taxonomy" id="97028"/>
    <lineage>
        <taxon>Eukaryota</taxon>
        <taxon>Viridiplantae</taxon>
        <taxon>Streptophyta</taxon>
        <taxon>Embryophyta</taxon>
        <taxon>Tracheophyta</taxon>
        <taxon>Spermatophyta</taxon>
        <taxon>Magnoliopsida</taxon>
        <taxon>eudicotyledons</taxon>
        <taxon>Gunneridae</taxon>
        <taxon>Pentapetalae</taxon>
        <taxon>rosids</taxon>
        <taxon>fabids</taxon>
        <taxon>Fabales</taxon>
        <taxon>Fabaceae</taxon>
        <taxon>Papilionoideae</taxon>
        <taxon>50 kb inversion clade</taxon>
        <taxon>NPAAA clade</taxon>
        <taxon>Hologalegina</taxon>
        <taxon>IRL clade</taxon>
        <taxon>Trifolieae</taxon>
        <taxon>Trifolium</taxon>
    </lineage>
</organism>
<feature type="non-terminal residue" evidence="1">
    <location>
        <position position="1"/>
    </location>
</feature>
<dbReference type="EMBL" id="LXQA010235545">
    <property type="protein sequence ID" value="MCI36605.1"/>
    <property type="molecule type" value="Genomic_DNA"/>
</dbReference>
<evidence type="ECO:0000313" key="1">
    <source>
        <dbReference type="EMBL" id="MCI36605.1"/>
    </source>
</evidence>
<dbReference type="AlphaFoldDB" id="A0A392RM32"/>